<reference evidence="1" key="1">
    <citation type="journal article" date="2023" name="Mol. Ecol. Resour.">
        <title>Chromosome-level genome assembly of a triploid poplar Populus alba 'Berolinensis'.</title>
        <authorList>
            <person name="Chen S."/>
            <person name="Yu Y."/>
            <person name="Wang X."/>
            <person name="Wang S."/>
            <person name="Zhang T."/>
            <person name="Zhou Y."/>
            <person name="He R."/>
            <person name="Meng N."/>
            <person name="Wang Y."/>
            <person name="Liu W."/>
            <person name="Liu Z."/>
            <person name="Liu J."/>
            <person name="Guo Q."/>
            <person name="Huang H."/>
            <person name="Sederoff R.R."/>
            <person name="Wang G."/>
            <person name="Qu G."/>
            <person name="Chen S."/>
        </authorList>
    </citation>
    <scope>NUCLEOTIDE SEQUENCE</scope>
    <source>
        <strain evidence="1">SC-2020</strain>
    </source>
</reference>
<evidence type="ECO:0000313" key="2">
    <source>
        <dbReference type="Proteomes" id="UP001164929"/>
    </source>
</evidence>
<evidence type="ECO:0000313" key="1">
    <source>
        <dbReference type="EMBL" id="KAJ6985826.1"/>
    </source>
</evidence>
<dbReference type="EMBL" id="JAQIZT010000009">
    <property type="protein sequence ID" value="KAJ6985826.1"/>
    <property type="molecule type" value="Genomic_DNA"/>
</dbReference>
<name>A0AAD6MHT9_9ROSI</name>
<comment type="caution">
    <text evidence="1">The sequence shown here is derived from an EMBL/GenBank/DDBJ whole genome shotgun (WGS) entry which is preliminary data.</text>
</comment>
<gene>
    <name evidence="1" type="ORF">NC653_023687</name>
</gene>
<accession>A0AAD6MHT9</accession>
<proteinExistence type="predicted"/>
<sequence length="57" mass="6671">MMTRSTVVLMVVMKTTTTMEALLRLVGKMLTKRLMRIWRRELKTSLLRLIMDGGKKC</sequence>
<organism evidence="1 2">
    <name type="scientific">Populus alba x Populus x berolinensis</name>
    <dbReference type="NCBI Taxonomy" id="444605"/>
    <lineage>
        <taxon>Eukaryota</taxon>
        <taxon>Viridiplantae</taxon>
        <taxon>Streptophyta</taxon>
        <taxon>Embryophyta</taxon>
        <taxon>Tracheophyta</taxon>
        <taxon>Spermatophyta</taxon>
        <taxon>Magnoliopsida</taxon>
        <taxon>eudicotyledons</taxon>
        <taxon>Gunneridae</taxon>
        <taxon>Pentapetalae</taxon>
        <taxon>rosids</taxon>
        <taxon>fabids</taxon>
        <taxon>Malpighiales</taxon>
        <taxon>Salicaceae</taxon>
        <taxon>Saliceae</taxon>
        <taxon>Populus</taxon>
    </lineage>
</organism>
<keyword evidence="2" id="KW-1185">Reference proteome</keyword>
<dbReference type="Proteomes" id="UP001164929">
    <property type="component" value="Chromosome 9"/>
</dbReference>
<protein>
    <submittedName>
        <fullName evidence="1">Uncharacterized protein</fullName>
    </submittedName>
</protein>
<dbReference type="AlphaFoldDB" id="A0AAD6MHT9"/>